<sequence length="94" mass="10653">MMNRIGGCSACFCSAAWEVAAIGKIKRNEESNIRENRYFTKKETAKRTIKSPQLYMTIRLAIALDCSKPDFDGGYHPDVPRSDSLPLRARRNSQ</sequence>
<accession>A0A7W5BPN8</accession>
<evidence type="ECO:0000313" key="3">
    <source>
        <dbReference type="Proteomes" id="UP000518315"/>
    </source>
</evidence>
<keyword evidence="3" id="KW-1185">Reference proteome</keyword>
<dbReference type="AlphaFoldDB" id="A0A7W5BPN8"/>
<proteinExistence type="predicted"/>
<dbReference type="RefSeq" id="WP_210276304.1">
    <property type="nucleotide sequence ID" value="NZ_JACHXH010000017.1"/>
</dbReference>
<protein>
    <submittedName>
        <fullName evidence="2">Uncharacterized protein</fullName>
    </submittedName>
</protein>
<dbReference type="Proteomes" id="UP000518315">
    <property type="component" value="Unassembled WGS sequence"/>
</dbReference>
<reference evidence="2 3" key="1">
    <citation type="submission" date="2020-08" db="EMBL/GenBank/DDBJ databases">
        <title>Genomic Encyclopedia of Type Strains, Phase III (KMG-III): the genomes of soil and plant-associated and newly described type strains.</title>
        <authorList>
            <person name="Whitman W."/>
        </authorList>
    </citation>
    <scope>NUCLEOTIDE SEQUENCE [LARGE SCALE GENOMIC DNA]</scope>
    <source>
        <strain evidence="2 3">CECT 4113</strain>
    </source>
</reference>
<dbReference type="EMBL" id="JACHXH010000017">
    <property type="protein sequence ID" value="MBB3136826.1"/>
    <property type="molecule type" value="Genomic_DNA"/>
</dbReference>
<gene>
    <name evidence="2" type="ORF">FHS26_004583</name>
</gene>
<feature type="region of interest" description="Disordered" evidence="1">
    <location>
        <begin position="74"/>
        <end position="94"/>
    </location>
</feature>
<evidence type="ECO:0000256" key="1">
    <source>
        <dbReference type="SAM" id="MobiDB-lite"/>
    </source>
</evidence>
<evidence type="ECO:0000313" key="2">
    <source>
        <dbReference type="EMBL" id="MBB3136826.1"/>
    </source>
</evidence>
<comment type="caution">
    <text evidence="2">The sequence shown here is derived from an EMBL/GenBank/DDBJ whole genome shotgun (WGS) entry which is preliminary data.</text>
</comment>
<organism evidence="2 3">
    <name type="scientific">Rhizobium pisi</name>
    <dbReference type="NCBI Taxonomy" id="574561"/>
    <lineage>
        <taxon>Bacteria</taxon>
        <taxon>Pseudomonadati</taxon>
        <taxon>Pseudomonadota</taxon>
        <taxon>Alphaproteobacteria</taxon>
        <taxon>Hyphomicrobiales</taxon>
        <taxon>Rhizobiaceae</taxon>
        <taxon>Rhizobium/Agrobacterium group</taxon>
        <taxon>Rhizobium</taxon>
    </lineage>
</organism>
<name>A0A7W5BPN8_9HYPH</name>